<feature type="region of interest" description="Disordered" evidence="1">
    <location>
        <begin position="1"/>
        <end position="44"/>
    </location>
</feature>
<organism evidence="2 3">
    <name type="scientific">Polychaeton citri CBS 116435</name>
    <dbReference type="NCBI Taxonomy" id="1314669"/>
    <lineage>
        <taxon>Eukaryota</taxon>
        <taxon>Fungi</taxon>
        <taxon>Dikarya</taxon>
        <taxon>Ascomycota</taxon>
        <taxon>Pezizomycotina</taxon>
        <taxon>Dothideomycetes</taxon>
        <taxon>Dothideomycetidae</taxon>
        <taxon>Capnodiales</taxon>
        <taxon>Capnodiaceae</taxon>
        <taxon>Polychaeton</taxon>
    </lineage>
</organism>
<protein>
    <submittedName>
        <fullName evidence="2">Uncharacterized protein</fullName>
    </submittedName>
</protein>
<evidence type="ECO:0000256" key="1">
    <source>
        <dbReference type="SAM" id="MobiDB-lite"/>
    </source>
</evidence>
<dbReference type="EMBL" id="MU003773">
    <property type="protein sequence ID" value="KAF2724053.1"/>
    <property type="molecule type" value="Genomic_DNA"/>
</dbReference>
<dbReference type="AlphaFoldDB" id="A0A9P4QBC1"/>
<evidence type="ECO:0000313" key="2">
    <source>
        <dbReference type="EMBL" id="KAF2724053.1"/>
    </source>
</evidence>
<feature type="compositionally biased region" description="Polar residues" evidence="1">
    <location>
        <begin position="9"/>
        <end position="20"/>
    </location>
</feature>
<feature type="compositionally biased region" description="Polar residues" evidence="1">
    <location>
        <begin position="31"/>
        <end position="44"/>
    </location>
</feature>
<reference evidence="2" key="1">
    <citation type="journal article" date="2020" name="Stud. Mycol.">
        <title>101 Dothideomycetes genomes: a test case for predicting lifestyles and emergence of pathogens.</title>
        <authorList>
            <person name="Haridas S."/>
            <person name="Albert R."/>
            <person name="Binder M."/>
            <person name="Bloem J."/>
            <person name="Labutti K."/>
            <person name="Salamov A."/>
            <person name="Andreopoulos B."/>
            <person name="Baker S."/>
            <person name="Barry K."/>
            <person name="Bills G."/>
            <person name="Bluhm B."/>
            <person name="Cannon C."/>
            <person name="Castanera R."/>
            <person name="Culley D."/>
            <person name="Daum C."/>
            <person name="Ezra D."/>
            <person name="Gonzalez J."/>
            <person name="Henrissat B."/>
            <person name="Kuo A."/>
            <person name="Liang C."/>
            <person name="Lipzen A."/>
            <person name="Lutzoni F."/>
            <person name="Magnuson J."/>
            <person name="Mondo S."/>
            <person name="Nolan M."/>
            <person name="Ohm R."/>
            <person name="Pangilinan J."/>
            <person name="Park H.-J."/>
            <person name="Ramirez L."/>
            <person name="Alfaro M."/>
            <person name="Sun H."/>
            <person name="Tritt A."/>
            <person name="Yoshinaga Y."/>
            <person name="Zwiers L.-H."/>
            <person name="Turgeon B."/>
            <person name="Goodwin S."/>
            <person name="Spatafora J."/>
            <person name="Crous P."/>
            <person name="Grigoriev I."/>
        </authorList>
    </citation>
    <scope>NUCLEOTIDE SEQUENCE</scope>
    <source>
        <strain evidence="2">CBS 116435</strain>
    </source>
</reference>
<dbReference type="OrthoDB" id="2530523at2759"/>
<sequence>MAAPPLPQTPSAGTQPSQGASAVGSGAPSPTVGTPQSPAAGGNITSSSLEQRRVALLLDINLDLLQEINRLQAQGKGGATSPQHLQQLKSTGQPVAMASEEYIQCMRRVQANMSYLVPLHSGTPAKKPPGPVHMTPPPHLAAQLAVKYEQLKEAFPGWPGYDHRMSGSGPAGGNLHMGGGSGTGGIGSPTANTAPTNMTMPMNMNMNMNMNMGMNLNGMNAPTPTQL</sequence>
<evidence type="ECO:0000313" key="3">
    <source>
        <dbReference type="Proteomes" id="UP000799441"/>
    </source>
</evidence>
<name>A0A9P4QBC1_9PEZI</name>
<gene>
    <name evidence="2" type="ORF">K431DRAFT_218686</name>
</gene>
<comment type="caution">
    <text evidence="2">The sequence shown here is derived from an EMBL/GenBank/DDBJ whole genome shotgun (WGS) entry which is preliminary data.</text>
</comment>
<accession>A0A9P4QBC1</accession>
<dbReference type="Proteomes" id="UP000799441">
    <property type="component" value="Unassembled WGS sequence"/>
</dbReference>
<proteinExistence type="predicted"/>
<keyword evidence="3" id="KW-1185">Reference proteome</keyword>